<evidence type="ECO:0000256" key="1">
    <source>
        <dbReference type="ARBA" id="ARBA00009437"/>
    </source>
</evidence>
<feature type="domain" description="HTH lysR-type" evidence="5">
    <location>
        <begin position="19"/>
        <end position="76"/>
    </location>
</feature>
<dbReference type="InterPro" id="IPR036388">
    <property type="entry name" value="WH-like_DNA-bd_sf"/>
</dbReference>
<dbReference type="AlphaFoldDB" id="K6YGY5"/>
<keyword evidence="2" id="KW-0805">Transcription regulation</keyword>
<evidence type="ECO:0000256" key="3">
    <source>
        <dbReference type="ARBA" id="ARBA00023125"/>
    </source>
</evidence>
<protein>
    <submittedName>
        <fullName evidence="6">Transcriptional regulator, LysR family protein</fullName>
    </submittedName>
</protein>
<evidence type="ECO:0000313" key="7">
    <source>
        <dbReference type="Proteomes" id="UP000006327"/>
    </source>
</evidence>
<dbReference type="Gene3D" id="3.40.190.10">
    <property type="entry name" value="Periplasmic binding protein-like II"/>
    <property type="match status" value="2"/>
</dbReference>
<accession>K6YGY5</accession>
<evidence type="ECO:0000259" key="5">
    <source>
        <dbReference type="PROSITE" id="PS50931"/>
    </source>
</evidence>
<organism evidence="6 7">
    <name type="scientific">Paraglaciecola arctica BSs20135</name>
    <dbReference type="NCBI Taxonomy" id="493475"/>
    <lineage>
        <taxon>Bacteria</taxon>
        <taxon>Pseudomonadati</taxon>
        <taxon>Pseudomonadota</taxon>
        <taxon>Gammaproteobacteria</taxon>
        <taxon>Alteromonadales</taxon>
        <taxon>Alteromonadaceae</taxon>
        <taxon>Paraglaciecola</taxon>
    </lineage>
</organism>
<dbReference type="Proteomes" id="UP000006327">
    <property type="component" value="Unassembled WGS sequence"/>
</dbReference>
<dbReference type="eggNOG" id="COG0583">
    <property type="taxonomic scope" value="Bacteria"/>
</dbReference>
<dbReference type="STRING" id="493475.GARC_0435"/>
<keyword evidence="3" id="KW-0238">DNA-binding</keyword>
<comment type="similarity">
    <text evidence="1">Belongs to the LysR transcriptional regulatory family.</text>
</comment>
<keyword evidence="7" id="KW-1185">Reference proteome</keyword>
<dbReference type="InterPro" id="IPR050389">
    <property type="entry name" value="LysR-type_TF"/>
</dbReference>
<dbReference type="InterPro" id="IPR005119">
    <property type="entry name" value="LysR_subst-bd"/>
</dbReference>
<dbReference type="Pfam" id="PF00126">
    <property type="entry name" value="HTH_1"/>
    <property type="match status" value="1"/>
</dbReference>
<dbReference type="PROSITE" id="PS50931">
    <property type="entry name" value="HTH_LYSR"/>
    <property type="match status" value="1"/>
</dbReference>
<dbReference type="PRINTS" id="PR00039">
    <property type="entry name" value="HTHLYSR"/>
</dbReference>
<dbReference type="PANTHER" id="PTHR30118">
    <property type="entry name" value="HTH-TYPE TRANSCRIPTIONAL REGULATOR LEUO-RELATED"/>
    <property type="match status" value="1"/>
</dbReference>
<evidence type="ECO:0000313" key="6">
    <source>
        <dbReference type="EMBL" id="GAC17417.1"/>
    </source>
</evidence>
<comment type="caution">
    <text evidence="6">The sequence shown here is derived from an EMBL/GenBank/DDBJ whole genome shotgun (WGS) entry which is preliminary data.</text>
</comment>
<dbReference type="Gene3D" id="1.10.10.10">
    <property type="entry name" value="Winged helix-like DNA-binding domain superfamily/Winged helix DNA-binding domain"/>
    <property type="match status" value="1"/>
</dbReference>
<dbReference type="SUPFAM" id="SSF46785">
    <property type="entry name" value="Winged helix' DNA-binding domain"/>
    <property type="match status" value="1"/>
</dbReference>
<keyword evidence="4" id="KW-0804">Transcription</keyword>
<dbReference type="GO" id="GO:0003677">
    <property type="term" value="F:DNA binding"/>
    <property type="evidence" value="ECO:0007669"/>
    <property type="project" value="UniProtKB-KW"/>
</dbReference>
<dbReference type="InterPro" id="IPR037402">
    <property type="entry name" value="YidZ_PBP2"/>
</dbReference>
<dbReference type="InterPro" id="IPR000847">
    <property type="entry name" value="LysR_HTH_N"/>
</dbReference>
<proteinExistence type="inferred from homology"/>
<gene>
    <name evidence="6" type="ORF">GARC_0435</name>
</gene>
<dbReference type="InterPro" id="IPR036390">
    <property type="entry name" value="WH_DNA-bd_sf"/>
</dbReference>
<dbReference type="Pfam" id="PF03466">
    <property type="entry name" value="LysR_substrate"/>
    <property type="match status" value="1"/>
</dbReference>
<reference evidence="6 7" key="1">
    <citation type="journal article" date="2017" name="Antonie Van Leeuwenhoek">
        <title>Rhizobium rhizosphaerae sp. nov., a novel species isolated from rice rhizosphere.</title>
        <authorList>
            <person name="Zhao J.J."/>
            <person name="Zhang J."/>
            <person name="Zhang R.J."/>
            <person name="Zhang C.W."/>
            <person name="Yin H.Q."/>
            <person name="Zhang X.X."/>
        </authorList>
    </citation>
    <scope>NUCLEOTIDE SEQUENCE [LARGE SCALE GENOMIC DNA]</scope>
    <source>
        <strain evidence="6 7">BSs20135</strain>
    </source>
</reference>
<sequence length="314" mass="35861">MNFIHDGDLMTDVTRIQQLDLNLLKIFESIYQEQNMSRTAEALHITPSAVSHALKRLRDYLGDPLFQRSNNRMLPTPACQRMAPQIIDNLTRLRQILQHWGEFQALTSQHHFRLGIHYAFEPFILPKLAKKLAEFAPNTTFASVKVDRENLTRELGAGRVDMAFDVALPIKPPVLHSKLFDDEFCVLMRKGHPIENNLTLQTYFVAKHIGVSNRPSGAAAEDILFQQQGLSRQISFRCQNYYAAKTMLVESDLLLTVPYLLGQELMGSVGQADGLSQAAMPVHLTNIETHLYWHKNTEDDEALSWFRQMLVSLF</sequence>
<dbReference type="SUPFAM" id="SSF53850">
    <property type="entry name" value="Periplasmic binding protein-like II"/>
    <property type="match status" value="1"/>
</dbReference>
<dbReference type="EMBL" id="BAEO01000007">
    <property type="protein sequence ID" value="GAC17417.1"/>
    <property type="molecule type" value="Genomic_DNA"/>
</dbReference>
<dbReference type="GO" id="GO:0003700">
    <property type="term" value="F:DNA-binding transcription factor activity"/>
    <property type="evidence" value="ECO:0007669"/>
    <property type="project" value="InterPro"/>
</dbReference>
<evidence type="ECO:0000256" key="2">
    <source>
        <dbReference type="ARBA" id="ARBA00023015"/>
    </source>
</evidence>
<dbReference type="CDD" id="cd08417">
    <property type="entry name" value="PBP2_Nitroaromatics_like"/>
    <property type="match status" value="1"/>
</dbReference>
<evidence type="ECO:0000256" key="4">
    <source>
        <dbReference type="ARBA" id="ARBA00023163"/>
    </source>
</evidence>
<name>K6YGY5_9ALTE</name>
<dbReference type="PANTHER" id="PTHR30118:SF15">
    <property type="entry name" value="TRANSCRIPTIONAL REGULATORY PROTEIN"/>
    <property type="match status" value="1"/>
</dbReference>